<evidence type="ECO:0000256" key="1">
    <source>
        <dbReference type="SAM" id="MobiDB-lite"/>
    </source>
</evidence>
<feature type="compositionally biased region" description="Low complexity" evidence="1">
    <location>
        <begin position="19"/>
        <end position="29"/>
    </location>
</feature>
<feature type="chain" id="PRO_5019571194" evidence="2">
    <location>
        <begin position="26"/>
        <end position="287"/>
    </location>
</feature>
<proteinExistence type="predicted"/>
<dbReference type="AlphaFoldDB" id="A0A431U384"/>
<dbReference type="PROSITE" id="PS51257">
    <property type="entry name" value="PROKAR_LIPOPROTEIN"/>
    <property type="match status" value="1"/>
</dbReference>
<gene>
    <name evidence="3" type="ORF">EJV47_13275</name>
</gene>
<feature type="compositionally biased region" description="Low complexity" evidence="1">
    <location>
        <begin position="50"/>
        <end position="66"/>
    </location>
</feature>
<evidence type="ECO:0000256" key="2">
    <source>
        <dbReference type="SAM" id="SignalP"/>
    </source>
</evidence>
<evidence type="ECO:0000313" key="4">
    <source>
        <dbReference type="Proteomes" id="UP000282184"/>
    </source>
</evidence>
<organism evidence="3 4">
    <name type="scientific">Hymenobacter gummosus</name>
    <dbReference type="NCBI Taxonomy" id="1776032"/>
    <lineage>
        <taxon>Bacteria</taxon>
        <taxon>Pseudomonadati</taxon>
        <taxon>Bacteroidota</taxon>
        <taxon>Cytophagia</taxon>
        <taxon>Cytophagales</taxon>
        <taxon>Hymenobacteraceae</taxon>
        <taxon>Hymenobacter</taxon>
    </lineage>
</organism>
<feature type="region of interest" description="Disordered" evidence="1">
    <location>
        <begin position="19"/>
        <end position="77"/>
    </location>
</feature>
<feature type="compositionally biased region" description="Pro residues" evidence="1">
    <location>
        <begin position="30"/>
        <end position="49"/>
    </location>
</feature>
<protein>
    <submittedName>
        <fullName evidence="3">Uncharacterized protein</fullName>
    </submittedName>
</protein>
<keyword evidence="4" id="KW-1185">Reference proteome</keyword>
<name>A0A431U384_9BACT</name>
<evidence type="ECO:0000313" key="3">
    <source>
        <dbReference type="EMBL" id="RTQ49774.1"/>
    </source>
</evidence>
<feature type="signal peptide" evidence="2">
    <location>
        <begin position="1"/>
        <end position="25"/>
    </location>
</feature>
<dbReference type="RefSeq" id="WP_126693633.1">
    <property type="nucleotide sequence ID" value="NZ_RXOF01000006.1"/>
</dbReference>
<comment type="caution">
    <text evidence="3">The sequence shown here is derived from an EMBL/GenBank/DDBJ whole genome shotgun (WGS) entry which is preliminary data.</text>
</comment>
<dbReference type="OrthoDB" id="9967981at2"/>
<dbReference type="Proteomes" id="UP000282184">
    <property type="component" value="Unassembled WGS sequence"/>
</dbReference>
<dbReference type="EMBL" id="RXOF01000006">
    <property type="protein sequence ID" value="RTQ49774.1"/>
    <property type="molecule type" value="Genomic_DNA"/>
</dbReference>
<keyword evidence="2" id="KW-0732">Signal</keyword>
<reference evidence="3 4" key="1">
    <citation type="submission" date="2018-12" db="EMBL/GenBank/DDBJ databases">
        <title>Hymenobacter gummosus sp. nov., isolated from a spring.</title>
        <authorList>
            <person name="Nie L."/>
        </authorList>
    </citation>
    <scope>NUCLEOTIDE SEQUENCE [LARGE SCALE GENOMIC DNA]</scope>
    <source>
        <strain evidence="3 4">KCTC 52166</strain>
    </source>
</reference>
<accession>A0A431U384</accession>
<sequence length="287" mass="30977">MRPVPLLFLAAGLLGACTSASRESAAESPQAPPAAARPPRRPPVAPPPDSAARATAATSDSVSAPAGPGRLVRLPVGPDIGPHPLECPGFNQSELPRAKDGQLRGTFYWGGRLLLTRLDDYEDALLLRDTPRDTTWLHLPVDVPAGFECSAPEEAQVQLVNLDRQGPPEVLFYFKNDAHGAGGGTTLRVLNVFSLAGEQPQLLLRTLQWQEVESWSGGTEKNGNAEPTLHQARTERRVRLRGRDIELGAFASEYGAGIGVDRKTLPGPLPGRYRYQGGRLYRVEASR</sequence>